<evidence type="ECO:0000313" key="2">
    <source>
        <dbReference type="Proteomes" id="UP000092582"/>
    </source>
</evidence>
<proteinExistence type="predicted"/>
<protein>
    <submittedName>
        <fullName evidence="1">Uncharacterized protein</fullName>
    </submittedName>
</protein>
<dbReference type="STRING" id="670052.PA27867_3598"/>
<name>A0A1B1BPM8_9MICO</name>
<gene>
    <name evidence="1" type="ORF">PA27867_3598</name>
</gene>
<organism evidence="1 2">
    <name type="scientific">Cryobacterium arcticum</name>
    <dbReference type="NCBI Taxonomy" id="670052"/>
    <lineage>
        <taxon>Bacteria</taxon>
        <taxon>Bacillati</taxon>
        <taxon>Actinomycetota</taxon>
        <taxon>Actinomycetes</taxon>
        <taxon>Micrococcales</taxon>
        <taxon>Microbacteriaceae</taxon>
        <taxon>Cryobacterium</taxon>
    </lineage>
</organism>
<dbReference type="Proteomes" id="UP000092582">
    <property type="component" value="Chromosome 1"/>
</dbReference>
<accession>A0A1B1BPM8</accession>
<dbReference type="RefSeq" id="WP_066598440.1">
    <property type="nucleotide sequence ID" value="NZ_CP016282.1"/>
</dbReference>
<dbReference type="AlphaFoldDB" id="A0A1B1BPM8"/>
<dbReference type="EMBL" id="CP016282">
    <property type="protein sequence ID" value="ANP74517.1"/>
    <property type="molecule type" value="Genomic_DNA"/>
</dbReference>
<sequence length="129" mass="14476">MSTNEERDALAQRIWETSRADEGSISVMGANVVADALISAGYAREVTNQPPGFTLAGWHVDATLDAGTDHITNPRQYVVQCEWCRAVFWGPRKADAMMQMEAHREDMYDANEREREVRRFTPTPAGSET</sequence>
<dbReference type="KEGG" id="cart:PA27867_3598"/>
<evidence type="ECO:0000313" key="1">
    <source>
        <dbReference type="EMBL" id="ANP74517.1"/>
    </source>
</evidence>
<reference evidence="1 2" key="1">
    <citation type="submission" date="2016-06" db="EMBL/GenBank/DDBJ databases">
        <title>Genome sequencing of Cryobacterium arcticum PAMC 27867.</title>
        <authorList>
            <person name="Lee J."/>
            <person name="Kim O.-S."/>
        </authorList>
    </citation>
    <scope>NUCLEOTIDE SEQUENCE [LARGE SCALE GENOMIC DNA]</scope>
    <source>
        <strain evidence="1 2">PAMC 27867</strain>
    </source>
</reference>
<keyword evidence="2" id="KW-1185">Reference proteome</keyword>